<dbReference type="NCBIfam" id="TIGR00460">
    <property type="entry name" value="fmt"/>
    <property type="match status" value="1"/>
</dbReference>
<evidence type="ECO:0000256" key="1">
    <source>
        <dbReference type="ARBA" id="ARBA00010699"/>
    </source>
</evidence>
<accession>A0A420W7P7</accession>
<protein>
    <recommendedName>
        <fullName evidence="2 5">Methionyl-tRNA formyltransferase</fullName>
        <ecNumber evidence="2 5">2.1.2.9</ecNumber>
    </recommendedName>
</protein>
<comment type="catalytic activity">
    <reaction evidence="5">
        <text>L-methionyl-tRNA(fMet) + (6R)-10-formyltetrahydrofolate = N-formyl-L-methionyl-tRNA(fMet) + (6S)-5,6,7,8-tetrahydrofolate + H(+)</text>
        <dbReference type="Rhea" id="RHEA:24380"/>
        <dbReference type="Rhea" id="RHEA-COMP:9952"/>
        <dbReference type="Rhea" id="RHEA-COMP:9953"/>
        <dbReference type="ChEBI" id="CHEBI:15378"/>
        <dbReference type="ChEBI" id="CHEBI:57453"/>
        <dbReference type="ChEBI" id="CHEBI:78530"/>
        <dbReference type="ChEBI" id="CHEBI:78844"/>
        <dbReference type="ChEBI" id="CHEBI:195366"/>
        <dbReference type="EC" id="2.1.2.9"/>
    </reaction>
</comment>
<dbReference type="FunFam" id="3.40.50.12230:FF:000001">
    <property type="entry name" value="Methionyl-tRNA formyltransferase"/>
    <property type="match status" value="1"/>
</dbReference>
<gene>
    <name evidence="5" type="primary">fmt</name>
    <name evidence="8" type="ORF">C7457_0192</name>
</gene>
<evidence type="ECO:0000256" key="4">
    <source>
        <dbReference type="ARBA" id="ARBA00022917"/>
    </source>
</evidence>
<evidence type="ECO:0000313" key="9">
    <source>
        <dbReference type="Proteomes" id="UP000280881"/>
    </source>
</evidence>
<dbReference type="InterPro" id="IPR002376">
    <property type="entry name" value="Formyl_transf_N"/>
</dbReference>
<dbReference type="CDD" id="cd08704">
    <property type="entry name" value="Met_tRNA_FMT_C"/>
    <property type="match status" value="1"/>
</dbReference>
<dbReference type="CDD" id="cd08646">
    <property type="entry name" value="FMT_core_Met-tRNA-FMT_N"/>
    <property type="match status" value="1"/>
</dbReference>
<dbReference type="FunFam" id="3.40.50.170:FF:000004">
    <property type="entry name" value="Methionyl-tRNA formyltransferase"/>
    <property type="match status" value="1"/>
</dbReference>
<reference evidence="8 9" key="1">
    <citation type="submission" date="2018-10" db="EMBL/GenBank/DDBJ databases">
        <title>Genomic Encyclopedia of Type Strains, Phase IV (KMG-IV): sequencing the most valuable type-strain genomes for metagenomic binning, comparative biology and taxonomic classification.</title>
        <authorList>
            <person name="Goeker M."/>
        </authorList>
    </citation>
    <scope>NUCLEOTIDE SEQUENCE [LARGE SCALE GENOMIC DNA]</scope>
    <source>
        <strain evidence="8 9">DSM 15521</strain>
    </source>
</reference>
<feature type="domain" description="Formyl transferase N-terminal" evidence="6">
    <location>
        <begin position="5"/>
        <end position="184"/>
    </location>
</feature>
<dbReference type="Pfam" id="PF02911">
    <property type="entry name" value="Formyl_trans_C"/>
    <property type="match status" value="1"/>
</dbReference>
<feature type="domain" description="Formyl transferase C-terminal" evidence="7">
    <location>
        <begin position="207"/>
        <end position="302"/>
    </location>
</feature>
<evidence type="ECO:0000259" key="7">
    <source>
        <dbReference type="Pfam" id="PF02911"/>
    </source>
</evidence>
<dbReference type="OrthoDB" id="9802815at2"/>
<dbReference type="InterPro" id="IPR036477">
    <property type="entry name" value="Formyl_transf_N_sf"/>
</dbReference>
<evidence type="ECO:0000259" key="6">
    <source>
        <dbReference type="Pfam" id="PF00551"/>
    </source>
</evidence>
<dbReference type="InterPro" id="IPR005794">
    <property type="entry name" value="Fmt"/>
</dbReference>
<evidence type="ECO:0000313" key="8">
    <source>
        <dbReference type="EMBL" id="RKQ63324.1"/>
    </source>
</evidence>
<comment type="caution">
    <text evidence="8">The sequence shown here is derived from an EMBL/GenBank/DDBJ whole genome shotgun (WGS) entry which is preliminary data.</text>
</comment>
<dbReference type="AlphaFoldDB" id="A0A420W7P7"/>
<name>A0A420W7P7_9BACT</name>
<dbReference type="RefSeq" id="WP_121169558.1">
    <property type="nucleotide sequence ID" value="NZ_RBIE01000001.1"/>
</dbReference>
<dbReference type="InterPro" id="IPR044135">
    <property type="entry name" value="Met-tRNA-FMT_C"/>
</dbReference>
<dbReference type="HAMAP" id="MF_00182">
    <property type="entry name" value="Formyl_trans"/>
    <property type="match status" value="1"/>
</dbReference>
<dbReference type="InterPro" id="IPR005793">
    <property type="entry name" value="Formyl_trans_C"/>
</dbReference>
<dbReference type="Gene3D" id="3.40.50.12230">
    <property type="match status" value="1"/>
</dbReference>
<dbReference type="EMBL" id="RBIE01000001">
    <property type="protein sequence ID" value="RKQ63324.1"/>
    <property type="molecule type" value="Genomic_DNA"/>
</dbReference>
<dbReference type="PANTHER" id="PTHR11138">
    <property type="entry name" value="METHIONYL-TRNA FORMYLTRANSFERASE"/>
    <property type="match status" value="1"/>
</dbReference>
<evidence type="ECO:0000256" key="2">
    <source>
        <dbReference type="ARBA" id="ARBA00012261"/>
    </source>
</evidence>
<dbReference type="Proteomes" id="UP000280881">
    <property type="component" value="Unassembled WGS sequence"/>
</dbReference>
<dbReference type="GO" id="GO:0004479">
    <property type="term" value="F:methionyl-tRNA formyltransferase activity"/>
    <property type="evidence" value="ECO:0007669"/>
    <property type="project" value="UniProtKB-UniRule"/>
</dbReference>
<keyword evidence="4 5" id="KW-0648">Protein biosynthesis</keyword>
<dbReference type="InterPro" id="IPR041711">
    <property type="entry name" value="Met-tRNA-FMT_N"/>
</dbReference>
<proteinExistence type="inferred from homology"/>
<comment type="function">
    <text evidence="5">Attaches a formyl group to the free amino group of methionyl-tRNA(fMet). The formyl group appears to play a dual role in the initiator identity of N-formylmethionyl-tRNA by promoting its recognition by IF2 and preventing the misappropriation of this tRNA by the elongation apparatus.</text>
</comment>
<dbReference type="SUPFAM" id="SSF50486">
    <property type="entry name" value="FMT C-terminal domain-like"/>
    <property type="match status" value="1"/>
</dbReference>
<feature type="binding site" evidence="5">
    <location>
        <begin position="113"/>
        <end position="116"/>
    </location>
    <ligand>
        <name>(6S)-5,6,7,8-tetrahydrofolate</name>
        <dbReference type="ChEBI" id="CHEBI:57453"/>
    </ligand>
</feature>
<dbReference type="InterPro" id="IPR011034">
    <property type="entry name" value="Formyl_transferase-like_C_sf"/>
</dbReference>
<dbReference type="EC" id="2.1.2.9" evidence="2 5"/>
<comment type="similarity">
    <text evidence="1 5">Belongs to the Fmt family.</text>
</comment>
<keyword evidence="3 5" id="KW-0808">Transferase</keyword>
<sequence>MDNLKVVFMGTPDFAVPSLKALKEAGYEVPLVVTQPDKPAGRGKKLKPPPVKVEAEKLGLKVYQPEKIKDNRELMELLKEISPDLIVVAAYGKILPKWLLEVPKYGVINVHASLLPKYRGASPIQAALLNGEKETGVTIMKVIPELDAGDVISQRKVEITEEDNAQTLHDKLSRLGAELLVETIPKFISGEVKPVPQDNSKATYCPKITKEMGKIDWGKPAEEIFNMVRAFTPWPGAFSHYKGKMVKLSKVLPVEGEGRPGEVIEAKRRLVVATGKGALEILRIKPEGRKEISGEEFIRGYRVKSGDIFQ</sequence>
<dbReference type="PANTHER" id="PTHR11138:SF5">
    <property type="entry name" value="METHIONYL-TRNA FORMYLTRANSFERASE, MITOCHONDRIAL"/>
    <property type="match status" value="1"/>
</dbReference>
<dbReference type="GO" id="GO:0005829">
    <property type="term" value="C:cytosol"/>
    <property type="evidence" value="ECO:0007669"/>
    <property type="project" value="TreeGrafter"/>
</dbReference>
<evidence type="ECO:0000256" key="5">
    <source>
        <dbReference type="HAMAP-Rule" id="MF_00182"/>
    </source>
</evidence>
<keyword evidence="9" id="KW-1185">Reference proteome</keyword>
<organism evidence="8 9">
    <name type="scientific">Thermovibrio guaymasensis</name>
    <dbReference type="NCBI Taxonomy" id="240167"/>
    <lineage>
        <taxon>Bacteria</taxon>
        <taxon>Pseudomonadati</taxon>
        <taxon>Aquificota</taxon>
        <taxon>Aquificia</taxon>
        <taxon>Desulfurobacteriales</taxon>
        <taxon>Desulfurobacteriaceae</taxon>
        <taxon>Thermovibrio</taxon>
    </lineage>
</organism>
<evidence type="ECO:0000256" key="3">
    <source>
        <dbReference type="ARBA" id="ARBA00022679"/>
    </source>
</evidence>
<dbReference type="SUPFAM" id="SSF53328">
    <property type="entry name" value="Formyltransferase"/>
    <property type="match status" value="1"/>
</dbReference>
<dbReference type="Pfam" id="PF00551">
    <property type="entry name" value="Formyl_trans_N"/>
    <property type="match status" value="1"/>
</dbReference>